<dbReference type="Pfam" id="PF00185">
    <property type="entry name" value="OTCace"/>
    <property type="match status" value="1"/>
</dbReference>
<dbReference type="GO" id="GO:0004070">
    <property type="term" value="F:aspartate carbamoyltransferase activity"/>
    <property type="evidence" value="ECO:0007669"/>
    <property type="project" value="UniProtKB-EC"/>
</dbReference>
<evidence type="ECO:0000256" key="4">
    <source>
        <dbReference type="ARBA" id="ARBA00022679"/>
    </source>
</evidence>
<dbReference type="Gene3D" id="3.40.50.1370">
    <property type="entry name" value="Aspartate/ornithine carbamoyltransferase"/>
    <property type="match status" value="2"/>
</dbReference>
<name>A0A6J6CGY5_9ZZZZ</name>
<dbReference type="Pfam" id="PF02729">
    <property type="entry name" value="OTCace_N"/>
    <property type="match status" value="1"/>
</dbReference>
<gene>
    <name evidence="10" type="ORF">UFOPK1421_01251</name>
    <name evidence="11" type="ORF">UFOPK4275_00090</name>
</gene>
<dbReference type="PRINTS" id="PR00100">
    <property type="entry name" value="AOTCASE"/>
</dbReference>
<dbReference type="InterPro" id="IPR006132">
    <property type="entry name" value="Asp/Orn_carbamoyltranf_P-bd"/>
</dbReference>
<dbReference type="EMBL" id="CAFBQJ010000007">
    <property type="protein sequence ID" value="CAB5044347.1"/>
    <property type="molecule type" value="Genomic_DNA"/>
</dbReference>
<proteinExistence type="inferred from homology"/>
<dbReference type="HAMAP" id="MF_00001">
    <property type="entry name" value="Asp_carb_tr"/>
    <property type="match status" value="1"/>
</dbReference>
<dbReference type="EMBL" id="CAEZSL010000156">
    <property type="protein sequence ID" value="CAB4550516.1"/>
    <property type="molecule type" value="Genomic_DNA"/>
</dbReference>
<dbReference type="NCBIfam" id="NF002032">
    <property type="entry name" value="PRK00856.1"/>
    <property type="match status" value="1"/>
</dbReference>
<comment type="pathway">
    <text evidence="1">Pyrimidine metabolism; UMP biosynthesis via de novo pathway; (S)-dihydroorotate from bicarbonate: step 2/3.</text>
</comment>
<keyword evidence="4" id="KW-0808">Transferase</keyword>
<feature type="domain" description="Aspartate/ornithine carbamoyltransferase carbamoyl-P binding" evidence="9">
    <location>
        <begin position="2"/>
        <end position="143"/>
    </location>
</feature>
<dbReference type="GO" id="GO:0006207">
    <property type="term" value="P:'de novo' pyrimidine nucleobase biosynthetic process"/>
    <property type="evidence" value="ECO:0007669"/>
    <property type="project" value="InterPro"/>
</dbReference>
<evidence type="ECO:0000256" key="3">
    <source>
        <dbReference type="ARBA" id="ARBA00013008"/>
    </source>
</evidence>
<organism evidence="10">
    <name type="scientific">freshwater metagenome</name>
    <dbReference type="NCBI Taxonomy" id="449393"/>
    <lineage>
        <taxon>unclassified sequences</taxon>
        <taxon>metagenomes</taxon>
        <taxon>ecological metagenomes</taxon>
    </lineage>
</organism>
<evidence type="ECO:0000256" key="7">
    <source>
        <dbReference type="ARBA" id="ARBA00048859"/>
    </source>
</evidence>
<evidence type="ECO:0000256" key="5">
    <source>
        <dbReference type="ARBA" id="ARBA00022975"/>
    </source>
</evidence>
<dbReference type="InterPro" id="IPR006130">
    <property type="entry name" value="Asp/Orn_carbamoylTrfase"/>
</dbReference>
<keyword evidence="5" id="KW-0665">Pyrimidine biosynthesis</keyword>
<dbReference type="PROSITE" id="PS00097">
    <property type="entry name" value="CARBAMOYLTRANSFERASE"/>
    <property type="match status" value="1"/>
</dbReference>
<dbReference type="GO" id="GO:0006520">
    <property type="term" value="P:amino acid metabolic process"/>
    <property type="evidence" value="ECO:0007669"/>
    <property type="project" value="InterPro"/>
</dbReference>
<dbReference type="AlphaFoldDB" id="A0A6J6CGY5"/>
<protein>
    <recommendedName>
        <fullName evidence="3">aspartate carbamoyltransferase</fullName>
        <ecNumber evidence="3">2.1.3.2</ecNumber>
    </recommendedName>
</protein>
<dbReference type="PANTHER" id="PTHR45753:SF6">
    <property type="entry name" value="ASPARTATE CARBAMOYLTRANSFERASE"/>
    <property type="match status" value="1"/>
</dbReference>
<evidence type="ECO:0000256" key="2">
    <source>
        <dbReference type="ARBA" id="ARBA00008896"/>
    </source>
</evidence>
<evidence type="ECO:0000313" key="10">
    <source>
        <dbReference type="EMBL" id="CAB4550516.1"/>
    </source>
</evidence>
<evidence type="ECO:0000256" key="6">
    <source>
        <dbReference type="ARBA" id="ARBA00043884"/>
    </source>
</evidence>
<dbReference type="UniPathway" id="UPA00070">
    <property type="reaction ID" value="UER00116"/>
</dbReference>
<comment type="similarity">
    <text evidence="2">Belongs to the aspartate/ornithine carbamoyltransferase superfamily. ATCase family.</text>
</comment>
<evidence type="ECO:0000259" key="8">
    <source>
        <dbReference type="Pfam" id="PF00185"/>
    </source>
</evidence>
<comment type="catalytic activity">
    <reaction evidence="7">
        <text>carbamoyl phosphate + L-aspartate = N-carbamoyl-L-aspartate + phosphate + H(+)</text>
        <dbReference type="Rhea" id="RHEA:20013"/>
        <dbReference type="ChEBI" id="CHEBI:15378"/>
        <dbReference type="ChEBI" id="CHEBI:29991"/>
        <dbReference type="ChEBI" id="CHEBI:32814"/>
        <dbReference type="ChEBI" id="CHEBI:43474"/>
        <dbReference type="ChEBI" id="CHEBI:58228"/>
        <dbReference type="EC" id="2.1.3.2"/>
    </reaction>
</comment>
<evidence type="ECO:0000259" key="9">
    <source>
        <dbReference type="Pfam" id="PF02729"/>
    </source>
</evidence>
<dbReference type="SUPFAM" id="SSF53671">
    <property type="entry name" value="Aspartate/ornithine carbamoyltransferase"/>
    <property type="match status" value="1"/>
</dbReference>
<dbReference type="InterPro" id="IPR002082">
    <property type="entry name" value="Asp_carbamoyltransf"/>
</dbReference>
<comment type="function">
    <text evidence="6">Catalyzes the condensation of carbamoyl phosphate and aspartate to form carbamoyl aspartate and inorganic phosphate, the committed step in the de novo pyrimidine nucleotide biosynthesis pathway.</text>
</comment>
<dbReference type="EC" id="2.1.3.2" evidence="3"/>
<dbReference type="GO" id="GO:0016597">
    <property type="term" value="F:amino acid binding"/>
    <property type="evidence" value="ECO:0007669"/>
    <property type="project" value="InterPro"/>
</dbReference>
<sequence length="316" mass="34394">MKHLRSIEELGVEGIVRILSLSEHMAQVNQRPVPKVPALIGRTVVSLFFEDSTRTRISFETAAKRLSADTMTFSVSTSSVNKGESLRDTIETVSAMGVAAFVVRHKTSGIPWQLSQWTDACIINAGDGWHQHPTQALLDTYTVMSTLGRTPSATCLAGLRIAIVGDVRHSRVARSNVQAFTALGAQVVLVAPRTLLPPGVEDWPVEISSSLDEVIGDVDVLYMLRMQRERMNEALVPHLGEYSQRFGLDERRATLLRDTALVMHPGPMNRGVEMVVDPATLPGNVITRQVANGVSVRMAVLFDVLGGSEVTTGAQT</sequence>
<dbReference type="InterPro" id="IPR006131">
    <property type="entry name" value="Asp_carbamoyltransf_Asp/Orn-bd"/>
</dbReference>
<reference evidence="10" key="1">
    <citation type="submission" date="2020-05" db="EMBL/GenBank/DDBJ databases">
        <authorList>
            <person name="Chiriac C."/>
            <person name="Salcher M."/>
            <person name="Ghai R."/>
            <person name="Kavagutti S V."/>
        </authorList>
    </citation>
    <scope>NUCLEOTIDE SEQUENCE</scope>
</reference>
<evidence type="ECO:0000313" key="11">
    <source>
        <dbReference type="EMBL" id="CAB5044347.1"/>
    </source>
</evidence>
<dbReference type="InterPro" id="IPR036901">
    <property type="entry name" value="Asp/Orn_carbamoylTrfase_sf"/>
</dbReference>
<evidence type="ECO:0000256" key="1">
    <source>
        <dbReference type="ARBA" id="ARBA00004852"/>
    </source>
</evidence>
<dbReference type="PRINTS" id="PR00101">
    <property type="entry name" value="ATCASE"/>
</dbReference>
<dbReference type="GO" id="GO:0044205">
    <property type="term" value="P:'de novo' UMP biosynthetic process"/>
    <property type="evidence" value="ECO:0007669"/>
    <property type="project" value="UniProtKB-UniPathway"/>
</dbReference>
<feature type="domain" description="Aspartate/ornithine carbamoyltransferase Asp/Orn-binding" evidence="8">
    <location>
        <begin position="158"/>
        <end position="301"/>
    </location>
</feature>
<dbReference type="PANTHER" id="PTHR45753">
    <property type="entry name" value="ORNITHINE CARBAMOYLTRANSFERASE, MITOCHONDRIAL"/>
    <property type="match status" value="1"/>
</dbReference>
<accession>A0A6J6CGY5</accession>
<dbReference type="GO" id="GO:0005829">
    <property type="term" value="C:cytosol"/>
    <property type="evidence" value="ECO:0007669"/>
    <property type="project" value="TreeGrafter"/>
</dbReference>
<dbReference type="NCBIfam" id="TIGR00670">
    <property type="entry name" value="asp_carb_tr"/>
    <property type="match status" value="1"/>
</dbReference>